<gene>
    <name evidence="1" type="ORF">P9271_00775</name>
</gene>
<keyword evidence="2" id="KW-1185">Reference proteome</keyword>
<organism evidence="1 2">
    <name type="scientific">Metabacillus fastidiosus</name>
    <dbReference type="NCBI Taxonomy" id="1458"/>
    <lineage>
        <taxon>Bacteria</taxon>
        <taxon>Bacillati</taxon>
        <taxon>Bacillota</taxon>
        <taxon>Bacilli</taxon>
        <taxon>Bacillales</taxon>
        <taxon>Bacillaceae</taxon>
        <taxon>Metabacillus</taxon>
    </lineage>
</organism>
<accession>A0ABU6NRW3</accession>
<reference evidence="1 2" key="1">
    <citation type="submission" date="2023-03" db="EMBL/GenBank/DDBJ databases">
        <title>Bacillus Genome Sequencing.</title>
        <authorList>
            <person name="Dunlap C."/>
        </authorList>
    </citation>
    <scope>NUCLEOTIDE SEQUENCE [LARGE SCALE GENOMIC DNA]</scope>
    <source>
        <strain evidence="1 2">NRS-1717</strain>
    </source>
</reference>
<proteinExistence type="predicted"/>
<name>A0ABU6NRW3_9BACI</name>
<dbReference type="RefSeq" id="WP_327997952.1">
    <property type="nucleotide sequence ID" value="NZ_JARTFS010000001.1"/>
</dbReference>
<dbReference type="EMBL" id="JARTFS010000001">
    <property type="protein sequence ID" value="MED4399893.1"/>
    <property type="molecule type" value="Genomic_DNA"/>
</dbReference>
<protein>
    <submittedName>
        <fullName evidence="1">Uncharacterized protein</fullName>
    </submittedName>
</protein>
<evidence type="ECO:0000313" key="2">
    <source>
        <dbReference type="Proteomes" id="UP001342826"/>
    </source>
</evidence>
<sequence>MEHVLNIVDFSTTEFGTVFVKITIHDVDLGKQFEGEVKFMDGQPFGDLIHADRSPLSSECREYVCNRLVSKYKAGEFI</sequence>
<evidence type="ECO:0000313" key="1">
    <source>
        <dbReference type="EMBL" id="MED4399893.1"/>
    </source>
</evidence>
<comment type="caution">
    <text evidence="1">The sequence shown here is derived from an EMBL/GenBank/DDBJ whole genome shotgun (WGS) entry which is preliminary data.</text>
</comment>
<dbReference type="Proteomes" id="UP001342826">
    <property type="component" value="Unassembled WGS sequence"/>
</dbReference>